<organism evidence="3 4">
    <name type="scientific">Staphylococcus marylandisciuri</name>
    <dbReference type="NCBI Taxonomy" id="2981529"/>
    <lineage>
        <taxon>Bacteria</taxon>
        <taxon>Bacillati</taxon>
        <taxon>Bacillota</taxon>
        <taxon>Bacilli</taxon>
        <taxon>Bacillales</taxon>
        <taxon>Staphylococcaceae</taxon>
        <taxon>Staphylococcus</taxon>
    </lineage>
</organism>
<dbReference type="RefSeq" id="WP_262856406.1">
    <property type="nucleotide sequence ID" value="NZ_JAOPKZ010000014.1"/>
</dbReference>
<dbReference type="Proteomes" id="UP001209553">
    <property type="component" value="Unassembled WGS sequence"/>
</dbReference>
<feature type="domain" description="Smf/DprA SLOG" evidence="2">
    <location>
        <begin position="60"/>
        <end position="269"/>
    </location>
</feature>
<sequence length="270" mass="30806">MTILKQFPSFLLFDKTTQHELLLELKPNLKNEQYIKKVDNYLNVNDDYVMTHLEQSNVKTLFLTDNAYPFLLKQIYDPPYILFYRGAVELLSHTQTLAIIGARNATEYTTRALKQFFPAFKDMKLTIVSGLAKGADHLAHQLSLGYGMPSIAVLGFGHSHHYPKETYYTRLQIEQNGIAISEYLPSSKPQKYYFPQRNRIISGLSKGVFVTEARRNSGTHITTTSAIEQNREVYILPGSLFNPMTEGNMLSAQDGARIVLKPNDITDDYR</sequence>
<protein>
    <submittedName>
        <fullName evidence="3">DNA-processing protein DprA</fullName>
    </submittedName>
</protein>
<evidence type="ECO:0000259" key="2">
    <source>
        <dbReference type="Pfam" id="PF02481"/>
    </source>
</evidence>
<dbReference type="PANTHER" id="PTHR43022:SF1">
    <property type="entry name" value="PROTEIN SMF"/>
    <property type="match status" value="1"/>
</dbReference>
<dbReference type="Pfam" id="PF02481">
    <property type="entry name" value="DNA_processg_A"/>
    <property type="match status" value="1"/>
</dbReference>
<proteinExistence type="inferred from homology"/>
<evidence type="ECO:0000256" key="1">
    <source>
        <dbReference type="ARBA" id="ARBA00006525"/>
    </source>
</evidence>
<dbReference type="InterPro" id="IPR003488">
    <property type="entry name" value="DprA"/>
</dbReference>
<comment type="caution">
    <text evidence="3">The sequence shown here is derived from an EMBL/GenBank/DDBJ whole genome shotgun (WGS) entry which is preliminary data.</text>
</comment>
<evidence type="ECO:0000313" key="3">
    <source>
        <dbReference type="EMBL" id="MCU5746730.1"/>
    </source>
</evidence>
<keyword evidence="4" id="KW-1185">Reference proteome</keyword>
<dbReference type="SUPFAM" id="SSF102405">
    <property type="entry name" value="MCP/YpsA-like"/>
    <property type="match status" value="1"/>
</dbReference>
<evidence type="ECO:0000313" key="4">
    <source>
        <dbReference type="Proteomes" id="UP001209553"/>
    </source>
</evidence>
<accession>A0ABT2QRX4</accession>
<reference evidence="3 4" key="1">
    <citation type="journal article" date="2023" name="Int. J. Syst. Evol. Microbiol.">
        <title>Streptococcus sciuri sp. nov., Staphylococcus marylandisciuri sp. nov. and Staphylococcus americanisciuri sp. nov., isolated from faeces of eastern grey squirrel (Sciurus carolinensis).</title>
        <authorList>
            <person name="Volokhov D.V."/>
            <person name="Zagorodnyaya T.A."/>
            <person name="Furtak V.A."/>
            <person name="Nattanmai G."/>
            <person name="Randall L."/>
            <person name="Jose S."/>
            <person name="Gao Y."/>
            <person name="Eisenberg T."/>
            <person name="Delmonte P."/>
            <person name="Blom J."/>
            <person name="Mitchell K.K."/>
        </authorList>
    </citation>
    <scope>NUCLEOTIDE SEQUENCE [LARGE SCALE GENOMIC DNA]</scope>
    <source>
        <strain evidence="3 4">SQ8-PEA</strain>
    </source>
</reference>
<dbReference type="NCBIfam" id="TIGR00732">
    <property type="entry name" value="dprA"/>
    <property type="match status" value="1"/>
</dbReference>
<name>A0ABT2QRX4_9STAP</name>
<dbReference type="EMBL" id="JAOPKZ010000014">
    <property type="protein sequence ID" value="MCU5746730.1"/>
    <property type="molecule type" value="Genomic_DNA"/>
</dbReference>
<gene>
    <name evidence="3" type="primary">dprA</name>
    <name evidence="3" type="ORF">N9R04_08415</name>
</gene>
<comment type="similarity">
    <text evidence="1">Belongs to the DprA/Smf family.</text>
</comment>
<dbReference type="PANTHER" id="PTHR43022">
    <property type="entry name" value="PROTEIN SMF"/>
    <property type="match status" value="1"/>
</dbReference>
<dbReference type="Gene3D" id="3.40.50.450">
    <property type="match status" value="1"/>
</dbReference>
<dbReference type="InterPro" id="IPR057666">
    <property type="entry name" value="DrpA_SLOG"/>
</dbReference>